<dbReference type="InterPro" id="IPR011032">
    <property type="entry name" value="GroES-like_sf"/>
</dbReference>
<feature type="transmembrane region" description="Helical" evidence="9">
    <location>
        <begin position="12"/>
        <end position="34"/>
    </location>
</feature>
<dbReference type="Gene3D" id="3.90.180.10">
    <property type="entry name" value="Medium-chain alcohol dehydrogenases, catalytic domain"/>
    <property type="match status" value="2"/>
</dbReference>
<gene>
    <name evidence="11" type="ORF">B0A54_11014</name>
</gene>
<keyword evidence="5 9" id="KW-0812">Transmembrane</keyword>
<evidence type="ECO:0000256" key="3">
    <source>
        <dbReference type="ARBA" id="ARBA00006434"/>
    </source>
</evidence>
<dbReference type="SUPFAM" id="SSF50129">
    <property type="entry name" value="GroES-like"/>
    <property type="match status" value="1"/>
</dbReference>
<dbReference type="InterPro" id="IPR036291">
    <property type="entry name" value="NAD(P)-bd_dom_sf"/>
</dbReference>
<comment type="caution">
    <text evidence="11">The sequence shown here is derived from an EMBL/GenBank/DDBJ whole genome shotgun (WGS) entry which is preliminary data.</text>
</comment>
<name>A0A4V5N6V9_9PEZI</name>
<dbReference type="Gene3D" id="3.20.20.370">
    <property type="entry name" value="Glycoside hydrolase/deacetylase"/>
    <property type="match status" value="1"/>
</dbReference>
<dbReference type="GO" id="GO:0016810">
    <property type="term" value="F:hydrolase activity, acting on carbon-nitrogen (but not peptide) bonds"/>
    <property type="evidence" value="ECO:0007669"/>
    <property type="project" value="InterPro"/>
</dbReference>
<evidence type="ECO:0000256" key="5">
    <source>
        <dbReference type="ARBA" id="ARBA00022692"/>
    </source>
</evidence>
<dbReference type="PANTHER" id="PTHR46154">
    <property type="match status" value="1"/>
</dbReference>
<proteinExistence type="inferred from homology"/>
<dbReference type="GO" id="GO:0005886">
    <property type="term" value="C:plasma membrane"/>
    <property type="evidence" value="ECO:0007669"/>
    <property type="project" value="TreeGrafter"/>
</dbReference>
<dbReference type="PROSITE" id="PS51677">
    <property type="entry name" value="NODB"/>
    <property type="match status" value="1"/>
</dbReference>
<evidence type="ECO:0000256" key="4">
    <source>
        <dbReference type="ARBA" id="ARBA00022448"/>
    </source>
</evidence>
<dbReference type="Gene3D" id="3.40.50.720">
    <property type="entry name" value="NAD(P)-binding Rossmann-like Domain"/>
    <property type="match status" value="2"/>
</dbReference>
<sequence length="1193" mass="129623">MAETILSQGVGYGIILGFGALFALGMWYLSILLARFQNEVQGSEMFMTAKRSVKTGLVASAVVSSWTIAATLLTSSTWCYEYGVSGAYFYGAGATVQIFVFAVAAMELKRRAPGAHTFLELARIRYGKAGHITFITYSTIYAIINCVNILVGGSAVFTALTGMNVVAGAEISMSVWLLPVGVVIYTLTGGIKATILTDYSHTVVIYAMVLAGLFIVYTRSDILGSPDVVYDRLRAAAKIAPVPGNAGGEYLTMHSQDGVLLGVLFQKAITADPSATLPGYMIGGLSWFSIPFCLATTFGLAARAMQGLPEMHTITTKDITQGLAMPYAAQALMGTGGAVFVLLMIFMACTAGFSADIVSVAAVFTYDVYGAYINPTASGVKLLRMSHLAVVIWSICMAIIATGITHTTIGVNYLVTCMGIFTSCAVWPFYSTTLWERQNKTAVIVAPIAGSLTAIACWLGSTHALYGTVSIATTSNIIPLIIGNGVSIISGALYSIICTFAFGADDFDWNRLKTEIHIADDSDVKGLTSEQAAQEKSHELLTPQQDLDLRRGKVKAMAIAAVLCLIFVILWPMPMYGTKYIFSRGFFKFWVALTFLWAFGAAFTITIMPLVQGRKTIKLFFTTMIFGKTPKATATLEGVGVEGREDFDYRGRSWPNGARAAFAFTIDNMGEAADLDRNLWPDSQPIGSHHSVTEVLPLFLALLKKYDVPATYFIESWNLSVYPKAVQRIAAAGIEIAWHAYRHEAWSKLDTTAEQDNFTRSFDAMSEFTGGAKGTIGPYRGFRPPGGIIHGDRTLKLCREHGLGYISPSAEQGAVVKLDGGADSIAVLPFKWRTVDAYYYMDAFAGLRKTKGELPEEAQGPDVLARKYIEEIDNVIETGGYLSTLFHPFLTNTPERLQAMEQVLRHLVQRRDEGDVHFWKTGGIGDSVIKSDLGLGHESAGIVVKTGRNVRRLKIGDRVALECGIPCSKPTCEACRTGRYNGCPDIIFYSSPPIHGTLRRYHVHPEAWLHVLPDSISYEEGALLEPLSVALAGIERSGLRLGDPLVICGAGPIGMVSLLAAHAAGAAPIVITDLDENRLAMAKRLVPRVRTIQIQRDAHAKANAELIKGALGCEAKLDFQSIPFMHASFREIDIRCQFRYKETYPKAIMLISEGLIDLKPLVTHRFALEQGREAFEAASDPSAKAVKVQLLDE</sequence>
<dbReference type="Pfam" id="PF01522">
    <property type="entry name" value="Polysacc_deac_1"/>
    <property type="match status" value="1"/>
</dbReference>
<dbReference type="CDD" id="cd05285">
    <property type="entry name" value="sorbitol_DH"/>
    <property type="match status" value="1"/>
</dbReference>
<dbReference type="InterPro" id="IPR013154">
    <property type="entry name" value="ADH-like_N"/>
</dbReference>
<dbReference type="SUPFAM" id="SSF51735">
    <property type="entry name" value="NAD(P)-binding Rossmann-fold domains"/>
    <property type="match status" value="1"/>
</dbReference>
<evidence type="ECO:0000256" key="8">
    <source>
        <dbReference type="ARBA" id="ARBA00023136"/>
    </source>
</evidence>
<dbReference type="InterPro" id="IPR001734">
    <property type="entry name" value="Na/solute_symporter"/>
</dbReference>
<dbReference type="Pfam" id="PF08240">
    <property type="entry name" value="ADH_N"/>
    <property type="match status" value="1"/>
</dbReference>
<dbReference type="InterPro" id="IPR031155">
    <property type="entry name" value="DUR"/>
</dbReference>
<evidence type="ECO:0000256" key="2">
    <source>
        <dbReference type="ARBA" id="ARBA00004921"/>
    </source>
</evidence>
<comment type="subcellular location">
    <subcellularLocation>
        <location evidence="1">Membrane</location>
        <topology evidence="1">Multi-pass membrane protein</topology>
    </subcellularLocation>
</comment>
<feature type="domain" description="NodB homology" evidence="10">
    <location>
        <begin position="677"/>
        <end position="919"/>
    </location>
</feature>
<dbReference type="EMBL" id="NAJP01000052">
    <property type="protein sequence ID" value="TKA37429.1"/>
    <property type="molecule type" value="Genomic_DNA"/>
</dbReference>
<keyword evidence="7" id="KW-0560">Oxidoreductase</keyword>
<dbReference type="PROSITE" id="PS50283">
    <property type="entry name" value="NA_SOLUT_SYMP_3"/>
    <property type="match status" value="1"/>
</dbReference>
<feature type="transmembrane region" description="Helical" evidence="9">
    <location>
        <begin position="87"/>
        <end position="108"/>
    </location>
</feature>
<feature type="transmembrane region" description="Helical" evidence="9">
    <location>
        <begin position="556"/>
        <end position="577"/>
    </location>
</feature>
<accession>A0A4V5N6V9</accession>
<keyword evidence="6 9" id="KW-1133">Transmembrane helix</keyword>
<feature type="transmembrane region" description="Helical" evidence="9">
    <location>
        <begin position="589"/>
        <end position="611"/>
    </location>
</feature>
<dbReference type="PANTHER" id="PTHR46154:SF4">
    <property type="entry name" value="UREA ACTIVE TRANSPORTER"/>
    <property type="match status" value="1"/>
</dbReference>
<feature type="transmembrane region" description="Helical" evidence="9">
    <location>
        <begin position="280"/>
        <end position="302"/>
    </location>
</feature>
<feature type="transmembrane region" description="Helical" evidence="9">
    <location>
        <begin position="129"/>
        <end position="151"/>
    </location>
</feature>
<dbReference type="InterPro" id="IPR002509">
    <property type="entry name" value="NODB_dom"/>
</dbReference>
<dbReference type="GO" id="GO:0008270">
    <property type="term" value="F:zinc ion binding"/>
    <property type="evidence" value="ECO:0007669"/>
    <property type="project" value="InterPro"/>
</dbReference>
<dbReference type="GO" id="GO:0016616">
    <property type="term" value="F:oxidoreductase activity, acting on the CH-OH group of donors, NAD or NADP as acceptor"/>
    <property type="evidence" value="ECO:0007669"/>
    <property type="project" value="InterPro"/>
</dbReference>
<feature type="transmembrane region" description="Helical" evidence="9">
    <location>
        <begin position="171"/>
        <end position="191"/>
    </location>
</feature>
<feature type="transmembrane region" description="Helical" evidence="9">
    <location>
        <begin position="203"/>
        <end position="220"/>
    </location>
</feature>
<keyword evidence="8 9" id="KW-0472">Membrane</keyword>
<dbReference type="SUPFAM" id="SSF88713">
    <property type="entry name" value="Glycoside hydrolase/deacetylase"/>
    <property type="match status" value="1"/>
</dbReference>
<dbReference type="PROSITE" id="PS00059">
    <property type="entry name" value="ADH_ZINC"/>
    <property type="match status" value="1"/>
</dbReference>
<comment type="pathway">
    <text evidence="2">Carbohydrate degradation.</text>
</comment>
<feature type="transmembrane region" description="Helical" evidence="9">
    <location>
        <begin position="55"/>
        <end position="75"/>
    </location>
</feature>
<evidence type="ECO:0000256" key="9">
    <source>
        <dbReference type="SAM" id="Phobius"/>
    </source>
</evidence>
<feature type="transmembrane region" description="Helical" evidence="9">
    <location>
        <begin position="410"/>
        <end position="430"/>
    </location>
</feature>
<dbReference type="Proteomes" id="UP000310066">
    <property type="component" value="Unassembled WGS sequence"/>
</dbReference>
<evidence type="ECO:0000256" key="7">
    <source>
        <dbReference type="ARBA" id="ARBA00023002"/>
    </source>
</evidence>
<dbReference type="InterPro" id="IPR045306">
    <property type="entry name" value="SDH-like"/>
</dbReference>
<reference evidence="11 12" key="1">
    <citation type="submission" date="2017-03" db="EMBL/GenBank/DDBJ databases">
        <title>Genomes of endolithic fungi from Antarctica.</title>
        <authorList>
            <person name="Coleine C."/>
            <person name="Masonjones S."/>
            <person name="Stajich J.E."/>
        </authorList>
    </citation>
    <scope>NUCLEOTIDE SEQUENCE [LARGE SCALE GENOMIC DNA]</scope>
    <source>
        <strain evidence="11 12">CCFEE 5311</strain>
    </source>
</reference>
<dbReference type="InterPro" id="IPR038377">
    <property type="entry name" value="Na/Glc_symporter_sf"/>
</dbReference>
<dbReference type="GO" id="GO:0015606">
    <property type="term" value="F:spermidine transmembrane transporter activity"/>
    <property type="evidence" value="ECO:0007669"/>
    <property type="project" value="TreeGrafter"/>
</dbReference>
<comment type="similarity">
    <text evidence="3">Belongs to the sodium:solute symporter (SSF) (TC 2.A.21) family.</text>
</comment>
<organism evidence="11 12">
    <name type="scientific">Friedmanniomyces endolithicus</name>
    <dbReference type="NCBI Taxonomy" id="329885"/>
    <lineage>
        <taxon>Eukaryota</taxon>
        <taxon>Fungi</taxon>
        <taxon>Dikarya</taxon>
        <taxon>Ascomycota</taxon>
        <taxon>Pezizomycotina</taxon>
        <taxon>Dothideomycetes</taxon>
        <taxon>Dothideomycetidae</taxon>
        <taxon>Mycosphaerellales</taxon>
        <taxon>Teratosphaeriaceae</taxon>
        <taxon>Friedmanniomyces</taxon>
    </lineage>
</organism>
<feature type="transmembrane region" description="Helical" evidence="9">
    <location>
        <begin position="323"/>
        <end position="347"/>
    </location>
</feature>
<keyword evidence="4" id="KW-0813">Transport</keyword>
<protein>
    <recommendedName>
        <fullName evidence="10">NodB homology domain-containing protein</fullName>
    </recommendedName>
</protein>
<dbReference type="GO" id="GO:0015489">
    <property type="term" value="F:putrescine transmembrane transporter activity"/>
    <property type="evidence" value="ECO:0007669"/>
    <property type="project" value="TreeGrafter"/>
</dbReference>
<dbReference type="OrthoDB" id="2148442at2759"/>
<dbReference type="InterPro" id="IPR011330">
    <property type="entry name" value="Glyco_hydro/deAcase_b/a-brl"/>
</dbReference>
<dbReference type="CDD" id="cd11476">
    <property type="entry name" value="SLC5sbd_DUR3"/>
    <property type="match status" value="1"/>
</dbReference>
<dbReference type="STRING" id="329885.A0A4V5N6V9"/>
<dbReference type="AlphaFoldDB" id="A0A4V5N6V9"/>
<feature type="transmembrane region" description="Helical" evidence="9">
    <location>
        <begin position="385"/>
        <end position="404"/>
    </location>
</feature>
<dbReference type="GO" id="GO:0005975">
    <property type="term" value="P:carbohydrate metabolic process"/>
    <property type="evidence" value="ECO:0007669"/>
    <property type="project" value="InterPro"/>
</dbReference>
<feature type="transmembrane region" description="Helical" evidence="9">
    <location>
        <begin position="481"/>
        <end position="503"/>
    </location>
</feature>
<evidence type="ECO:0000313" key="11">
    <source>
        <dbReference type="EMBL" id="TKA37429.1"/>
    </source>
</evidence>
<dbReference type="Gene3D" id="1.20.1730.10">
    <property type="entry name" value="Sodium/glucose cotransporter"/>
    <property type="match status" value="1"/>
</dbReference>
<dbReference type="GO" id="GO:0015204">
    <property type="term" value="F:urea transmembrane transporter activity"/>
    <property type="evidence" value="ECO:0007669"/>
    <property type="project" value="InterPro"/>
</dbReference>
<feature type="transmembrane region" description="Helical" evidence="9">
    <location>
        <begin position="442"/>
        <end position="461"/>
    </location>
</feature>
<evidence type="ECO:0000256" key="1">
    <source>
        <dbReference type="ARBA" id="ARBA00004141"/>
    </source>
</evidence>
<dbReference type="InterPro" id="IPR002328">
    <property type="entry name" value="ADH_Zn_CS"/>
</dbReference>
<dbReference type="Pfam" id="PF00474">
    <property type="entry name" value="SSF"/>
    <property type="match status" value="1"/>
</dbReference>
<evidence type="ECO:0000313" key="12">
    <source>
        <dbReference type="Proteomes" id="UP000310066"/>
    </source>
</evidence>
<evidence type="ECO:0000259" key="10">
    <source>
        <dbReference type="PROSITE" id="PS51677"/>
    </source>
</evidence>
<evidence type="ECO:0000256" key="6">
    <source>
        <dbReference type="ARBA" id="ARBA00022989"/>
    </source>
</evidence>